<comment type="caution">
    <text evidence="3">The sequence shown here is derived from an EMBL/GenBank/DDBJ whole genome shotgun (WGS) entry which is preliminary data.</text>
</comment>
<evidence type="ECO:0000256" key="1">
    <source>
        <dbReference type="SAM" id="MobiDB-lite"/>
    </source>
</evidence>
<sequence length="662" mass="70379">MAEAVDMQRLVVSMEARFTTFNKELQKLTGSVEKETKKIETRFKSVNDNLQGQTANLAAQFQDIGVQLASGTSPLTVALQQGTQISAVLGETKGGAAGAVKALGSAFASVVSPISLATIGIIALGGAAIQYVAGMVSDTQTLDDRLKIHADLIKQIKDAYGEAAEGLEDYAKQSTAVLEVQTRASILKLQEDLTKLSKTLSRSLMQSPTLLPTNPTAGIMDVDTSTVDQAVPKYQAFADAIRKLQDEAKNGEPNIRAFQAAISAIANANQSDKEIQKLAGELLAMSQQAYDVENALTTARRAIGLIGDVAAGQVGSVKELKNALNDLARIGLPTTGEFRAEEAYRRALENARTPGERAQVDNAYLEAQQRLRDREAEEAAEKARREAERKSEQAARRAASDAERKREAYAQEITDIQNATRALELEFEMRGKSNVEREKARQIMQIENALQREGVTLSGEQRATVEQLAESYAQMSEKLKEANATQQELQQLASSTLKGFVSDLMDGVSAADALQNALKRVGDRLLDLAIDSALKGLLGGAGGGGNIFSSLLGGLTGQRAMGGPVQSGGTYLVGENGPELVQFGRNGTVIPNHALPRGGAGGGVEVHVHEAQGTKAAVKQSNGPNGPRLEVQIEQMLGGMIASGKLDKSLKGRFGVSPMGGR</sequence>
<name>A0A838BQR3_9HYPH</name>
<protein>
    <submittedName>
        <fullName evidence="3">Phage tail length tape measure family protein</fullName>
    </submittedName>
</protein>
<dbReference type="AlphaFoldDB" id="A0A838BQR3"/>
<organism evidence="3 4">
    <name type="scientific">Microvirga mediterraneensis</name>
    <dbReference type="NCBI Taxonomy" id="2754695"/>
    <lineage>
        <taxon>Bacteria</taxon>
        <taxon>Pseudomonadati</taxon>
        <taxon>Pseudomonadota</taxon>
        <taxon>Alphaproteobacteria</taxon>
        <taxon>Hyphomicrobiales</taxon>
        <taxon>Methylobacteriaceae</taxon>
        <taxon>Microvirga</taxon>
    </lineage>
</organism>
<dbReference type="Pfam" id="PF06791">
    <property type="entry name" value="TMP_2"/>
    <property type="match status" value="1"/>
</dbReference>
<feature type="region of interest" description="Disordered" evidence="1">
    <location>
        <begin position="371"/>
        <end position="403"/>
    </location>
</feature>
<proteinExistence type="predicted"/>
<evidence type="ECO:0000313" key="3">
    <source>
        <dbReference type="EMBL" id="MBA1157758.1"/>
    </source>
</evidence>
<keyword evidence="4" id="KW-1185">Reference proteome</keyword>
<reference evidence="3 4" key="1">
    <citation type="submission" date="2020-07" db="EMBL/GenBank/DDBJ databases">
        <title>Draft genome and description of Microvirga mediterraneensis Marseille-Q2068 sp. nov.</title>
        <authorList>
            <person name="Boxberger M."/>
        </authorList>
    </citation>
    <scope>NUCLEOTIDE SEQUENCE [LARGE SCALE GENOMIC DNA]</scope>
    <source>
        <strain evidence="3 4">Marseille-Q2068</strain>
    </source>
</reference>
<dbReference type="RefSeq" id="WP_181053209.1">
    <property type="nucleotide sequence ID" value="NZ_JACDXJ010000001.1"/>
</dbReference>
<feature type="domain" description="Bacteriophage tail tape measure N-terminal" evidence="2">
    <location>
        <begin position="51"/>
        <end position="181"/>
    </location>
</feature>
<evidence type="ECO:0000313" key="4">
    <source>
        <dbReference type="Proteomes" id="UP000572984"/>
    </source>
</evidence>
<dbReference type="Proteomes" id="UP000572984">
    <property type="component" value="Unassembled WGS sequence"/>
</dbReference>
<dbReference type="EMBL" id="JACDXJ010000001">
    <property type="protein sequence ID" value="MBA1157758.1"/>
    <property type="molecule type" value="Genomic_DNA"/>
</dbReference>
<accession>A0A838BQR3</accession>
<gene>
    <name evidence="3" type="ORF">H0S73_16730</name>
</gene>
<evidence type="ECO:0000259" key="2">
    <source>
        <dbReference type="Pfam" id="PF06791"/>
    </source>
</evidence>
<dbReference type="InterPro" id="IPR009628">
    <property type="entry name" value="Phage_tape_measure_N"/>
</dbReference>